<evidence type="ECO:0000313" key="2">
    <source>
        <dbReference type="EMBL" id="PWW74553.1"/>
    </source>
</evidence>
<name>A0A317SJJ0_9PEZI</name>
<organism evidence="2 3">
    <name type="scientific">Tuber magnatum</name>
    <name type="common">white Piedmont truffle</name>
    <dbReference type="NCBI Taxonomy" id="42249"/>
    <lineage>
        <taxon>Eukaryota</taxon>
        <taxon>Fungi</taxon>
        <taxon>Dikarya</taxon>
        <taxon>Ascomycota</taxon>
        <taxon>Pezizomycotina</taxon>
        <taxon>Pezizomycetes</taxon>
        <taxon>Pezizales</taxon>
        <taxon>Tuberaceae</taxon>
        <taxon>Tuber</taxon>
    </lineage>
</organism>
<dbReference type="EMBL" id="PYWC01000059">
    <property type="protein sequence ID" value="PWW74553.1"/>
    <property type="molecule type" value="Genomic_DNA"/>
</dbReference>
<protein>
    <submittedName>
        <fullName evidence="2">Uncharacterized protein</fullName>
    </submittedName>
</protein>
<gene>
    <name evidence="2" type="ORF">C7212DRAFT_283057</name>
</gene>
<comment type="caution">
    <text evidence="2">The sequence shown here is derived from an EMBL/GenBank/DDBJ whole genome shotgun (WGS) entry which is preliminary data.</text>
</comment>
<dbReference type="AlphaFoldDB" id="A0A317SJJ0"/>
<reference evidence="2 3" key="1">
    <citation type="submission" date="2018-03" db="EMBL/GenBank/DDBJ databases">
        <title>Genomes of Pezizomycetes fungi and the evolution of truffles.</title>
        <authorList>
            <person name="Murat C."/>
            <person name="Payen T."/>
            <person name="Noel B."/>
            <person name="Kuo A."/>
            <person name="Martin F.M."/>
        </authorList>
    </citation>
    <scope>NUCLEOTIDE SEQUENCE [LARGE SCALE GENOMIC DNA]</scope>
    <source>
        <strain evidence="2">091103-1</strain>
    </source>
</reference>
<evidence type="ECO:0000256" key="1">
    <source>
        <dbReference type="SAM" id="Phobius"/>
    </source>
</evidence>
<keyword evidence="1" id="KW-1133">Transmembrane helix</keyword>
<keyword evidence="1" id="KW-0472">Membrane</keyword>
<evidence type="ECO:0000313" key="3">
    <source>
        <dbReference type="Proteomes" id="UP000246991"/>
    </source>
</evidence>
<keyword evidence="3" id="KW-1185">Reference proteome</keyword>
<keyword evidence="1" id="KW-0812">Transmembrane</keyword>
<dbReference type="OrthoDB" id="5413544at2759"/>
<accession>A0A317SJJ0</accession>
<sequence>MAILEHGAIEAASLASSTADTTADWISAVCSLLGAIVALLTLITVCFASDQILTRHRLGLSKQCLGTWKSVVVLPSALRMQTRIMTPTISVSLLVAKRWQPKISSSAGFGRESKGTNGDLEASGTVLVQASWVNFLEGLGMSPENGKDFYRMRYESESVNGIVPVRWKGRDLAAICSILGFQSIESKPNNRKLMELPTQWSGPLGWLQFRHGSGGCIVEYRRRSVTKDQLPREFHSYYQDLGVESRPFKFKSRLWQSITGMCLSDNEVISFSDTSGWAEKMGDCGGNTEQSANTDYGARTECVGELAGEIKREMFDRKANRPQGLRAKDFEDGMSQVSPQHTCSISGLLRNPGSDMRAMEGNSKKTVVLCPSPGHLSVAIEGELVDSRGLGNDGTHEYSYIYTDEDGVGKVYKHKLGCLRMDTDLLALMKKAVLQIEPDGFYFSPSGLLNFQVSQIWSHASSISERLLDQKCIFSRTRNTSYAMLTIGDLLLISKASVSLRGLIGHNGMDLVWAILASPELFSHLDDCIACTQMQDLLDSTLTCESGRFDFTQMKYSDQEARQAPGEIEVELVGDSAFEGIQIVAAFVDVFLNFFWIDRGWITDIALYDITMPQSVTMC</sequence>
<feature type="transmembrane region" description="Helical" evidence="1">
    <location>
        <begin position="25"/>
        <end position="48"/>
    </location>
</feature>
<dbReference type="Proteomes" id="UP000246991">
    <property type="component" value="Unassembled WGS sequence"/>
</dbReference>
<proteinExistence type="predicted"/>